<feature type="transmembrane region" description="Helical" evidence="1">
    <location>
        <begin position="122"/>
        <end position="149"/>
    </location>
</feature>
<keyword evidence="3" id="KW-1185">Reference proteome</keyword>
<feature type="transmembrane region" description="Helical" evidence="1">
    <location>
        <begin position="91"/>
        <end position="110"/>
    </location>
</feature>
<accession>A0A1I7FQ74</accession>
<protein>
    <recommendedName>
        <fullName evidence="4">DUF340 domain-containing protein</fullName>
    </recommendedName>
</protein>
<reference evidence="2 3" key="1">
    <citation type="submission" date="2016-10" db="EMBL/GenBank/DDBJ databases">
        <authorList>
            <person name="de Groot N.N."/>
        </authorList>
    </citation>
    <scope>NUCLEOTIDE SEQUENCE [LARGE SCALE GENOMIC DNA]</scope>
    <source>
        <strain evidence="2 3">KHGC13</strain>
    </source>
</reference>
<feature type="transmembrane region" description="Helical" evidence="1">
    <location>
        <begin position="66"/>
        <end position="85"/>
    </location>
</feature>
<feature type="transmembrane region" description="Helical" evidence="1">
    <location>
        <begin position="12"/>
        <end position="30"/>
    </location>
</feature>
<keyword evidence="1" id="KW-0472">Membrane</keyword>
<sequence>MKKEMSLDKFLEGLLVMLITAAIALVGNWITSGFAIQFSKAIPGMLILLVIAVAGMFLGDITPIPGVIWITIIGILAAVQGSPTATVVNEYVGQIGLLPLATPVLAFAGVNIGKDWVEFKKIGWRGVVVTLCVMVGTFVGSALIAWGLLEGMGII</sequence>
<keyword evidence="1" id="KW-0812">Transmembrane</keyword>
<evidence type="ECO:0008006" key="4">
    <source>
        <dbReference type="Google" id="ProtNLM"/>
    </source>
</evidence>
<gene>
    <name evidence="2" type="ORF">SAMN05216508_10371</name>
</gene>
<organism evidence="2 3">
    <name type="scientific">Eubacterium pyruvativorans</name>
    <dbReference type="NCBI Taxonomy" id="155865"/>
    <lineage>
        <taxon>Bacteria</taxon>
        <taxon>Bacillati</taxon>
        <taxon>Bacillota</taxon>
        <taxon>Clostridia</taxon>
        <taxon>Eubacteriales</taxon>
        <taxon>Eubacteriaceae</taxon>
        <taxon>Eubacterium</taxon>
    </lineage>
</organism>
<feature type="transmembrane region" description="Helical" evidence="1">
    <location>
        <begin position="42"/>
        <end position="59"/>
    </location>
</feature>
<evidence type="ECO:0000313" key="2">
    <source>
        <dbReference type="EMBL" id="SFU38295.1"/>
    </source>
</evidence>
<name>A0A1I7FQ74_9FIRM</name>
<dbReference type="RefSeq" id="WP_173327752.1">
    <property type="nucleotide sequence ID" value="NZ_CACWQI010000008.1"/>
</dbReference>
<dbReference type="EMBL" id="FPBT01000003">
    <property type="protein sequence ID" value="SFU38295.1"/>
    <property type="molecule type" value="Genomic_DNA"/>
</dbReference>
<dbReference type="AlphaFoldDB" id="A0A1I7FQ74"/>
<proteinExistence type="predicted"/>
<dbReference type="STRING" id="155865.SAMN05216515_10371"/>
<evidence type="ECO:0000256" key="1">
    <source>
        <dbReference type="SAM" id="Phobius"/>
    </source>
</evidence>
<dbReference type="Proteomes" id="UP000198817">
    <property type="component" value="Unassembled WGS sequence"/>
</dbReference>
<evidence type="ECO:0000313" key="3">
    <source>
        <dbReference type="Proteomes" id="UP000198817"/>
    </source>
</evidence>
<dbReference type="GeneID" id="78354293"/>
<keyword evidence="1" id="KW-1133">Transmembrane helix</keyword>